<evidence type="ECO:0000313" key="2">
    <source>
        <dbReference type="Proteomes" id="UP000550707"/>
    </source>
</evidence>
<dbReference type="GO" id="GO:0050855">
    <property type="term" value="P:regulation of B cell receptor signaling pathway"/>
    <property type="evidence" value="ECO:0007669"/>
    <property type="project" value="InterPro"/>
</dbReference>
<dbReference type="Pfam" id="PF15666">
    <property type="entry name" value="HGAL"/>
    <property type="match status" value="1"/>
</dbReference>
<dbReference type="Proteomes" id="UP000550707">
    <property type="component" value="Unassembled WGS sequence"/>
</dbReference>
<evidence type="ECO:0000313" key="1">
    <source>
        <dbReference type="EMBL" id="KAF6477561.1"/>
    </source>
</evidence>
<comment type="caution">
    <text evidence="1">The sequence shown here is derived from an EMBL/GenBank/DDBJ whole genome shotgun (WGS) entry which is preliminary data.</text>
</comment>
<organism evidence="1 2">
    <name type="scientific">Molossus molossus</name>
    <name type="common">Pallas' mastiff bat</name>
    <name type="synonym">Vespertilio molossus</name>
    <dbReference type="NCBI Taxonomy" id="27622"/>
    <lineage>
        <taxon>Eukaryota</taxon>
        <taxon>Metazoa</taxon>
        <taxon>Chordata</taxon>
        <taxon>Craniata</taxon>
        <taxon>Vertebrata</taxon>
        <taxon>Euteleostomi</taxon>
        <taxon>Mammalia</taxon>
        <taxon>Eutheria</taxon>
        <taxon>Laurasiatheria</taxon>
        <taxon>Chiroptera</taxon>
        <taxon>Yangochiroptera</taxon>
        <taxon>Molossidae</taxon>
        <taxon>Molossus</taxon>
    </lineage>
</organism>
<dbReference type="EMBL" id="JACASF010000005">
    <property type="protein sequence ID" value="KAF6477561.1"/>
    <property type="molecule type" value="Genomic_DNA"/>
</dbReference>
<accession>A0A7J8HZX3</accession>
<dbReference type="PANTHER" id="PTHR35351">
    <property type="entry name" value="GERMINAL CENTER-ASSOCIATED SIGNALING AND MOTILITY-LIKE PROTEIN"/>
    <property type="match status" value="1"/>
</dbReference>
<dbReference type="InParanoid" id="A0A7J8HZX3"/>
<protein>
    <submittedName>
        <fullName evidence="1">Germinal center associated signaling and motility</fullName>
    </submittedName>
</protein>
<dbReference type="AlphaFoldDB" id="A0A7J8HZX3"/>
<reference evidence="1 2" key="1">
    <citation type="journal article" date="2020" name="Nature">
        <title>Six reference-quality genomes reveal evolution of bat adaptations.</title>
        <authorList>
            <person name="Jebb D."/>
            <person name="Huang Z."/>
            <person name="Pippel M."/>
            <person name="Hughes G.M."/>
            <person name="Lavrichenko K."/>
            <person name="Devanna P."/>
            <person name="Winkler S."/>
            <person name="Jermiin L.S."/>
            <person name="Skirmuntt E.C."/>
            <person name="Katzourakis A."/>
            <person name="Burkitt-Gray L."/>
            <person name="Ray D.A."/>
            <person name="Sullivan K.A.M."/>
            <person name="Roscito J.G."/>
            <person name="Kirilenko B.M."/>
            <person name="Davalos L.M."/>
            <person name="Corthals A.P."/>
            <person name="Power M.L."/>
            <person name="Jones G."/>
            <person name="Ransome R.D."/>
            <person name="Dechmann D.K.N."/>
            <person name="Locatelli A.G."/>
            <person name="Puechmaille S.J."/>
            <person name="Fedrigo O."/>
            <person name="Jarvis E.D."/>
            <person name="Hiller M."/>
            <person name="Vernes S.C."/>
            <person name="Myers E.W."/>
            <person name="Teeling E.C."/>
        </authorList>
    </citation>
    <scope>NUCLEOTIDE SEQUENCE [LARGE SCALE GENOMIC DNA]</scope>
    <source>
        <strain evidence="1">MMolMol1</strain>
        <tissue evidence="1">Muscle</tissue>
    </source>
</reference>
<gene>
    <name evidence="1" type="ORF">HJG59_005551</name>
</gene>
<dbReference type="GO" id="GO:2000402">
    <property type="term" value="P:negative regulation of lymphocyte migration"/>
    <property type="evidence" value="ECO:0007669"/>
    <property type="project" value="TreeGrafter"/>
</dbReference>
<proteinExistence type="predicted"/>
<name>A0A7J8HZX3_MOLMO</name>
<dbReference type="FunCoup" id="A0A7J8HZX3">
    <property type="interactions" value="65"/>
</dbReference>
<sequence length="179" mass="20614">MGNSLLRENSFRWQQNTKEIPWDLGNPNLKQRTSRCWDRHIAEGCFCLPWKKIDIFKARRDYPKESEGTSSTTKKDNADQSFSEELCYALIDHSLLGRMPSGNSAEGYYENVLHQANRPRESLRGSETEYSLLSAPSTHKRPPSPEDEYELLTPSRISSHILQQPQLHISRSEAEVVHV</sequence>
<dbReference type="InterPro" id="IPR031364">
    <property type="entry name" value="GC_assoc_lym"/>
</dbReference>
<keyword evidence="2" id="KW-1185">Reference proteome</keyword>
<dbReference type="PANTHER" id="PTHR35351:SF2">
    <property type="entry name" value="GERMINAL CENTER-ASSOCIATED SIGNALING AND MOTILITY PROTEIN"/>
    <property type="match status" value="1"/>
</dbReference>